<evidence type="ECO:0000313" key="1">
    <source>
        <dbReference type="EMBL" id="ELP86219.1"/>
    </source>
</evidence>
<dbReference type="Proteomes" id="UP000014680">
    <property type="component" value="Unassembled WGS sequence"/>
</dbReference>
<accession>A0A0A1U3P9</accession>
<keyword evidence="2" id="KW-1185">Reference proteome</keyword>
<dbReference type="GeneID" id="14885226"/>
<name>A0A0A1U3P9_ENTIV</name>
<evidence type="ECO:0000313" key="2">
    <source>
        <dbReference type="Proteomes" id="UP000014680"/>
    </source>
</evidence>
<dbReference type="RefSeq" id="XP_004185565.1">
    <property type="nucleotide sequence ID" value="XM_004185517.1"/>
</dbReference>
<dbReference type="KEGG" id="eiv:EIN_110430"/>
<reference evidence="1 2" key="1">
    <citation type="submission" date="2012-10" db="EMBL/GenBank/DDBJ databases">
        <authorList>
            <person name="Zafar N."/>
            <person name="Inman J."/>
            <person name="Hall N."/>
            <person name="Lorenzi H."/>
            <person name="Caler E."/>
        </authorList>
    </citation>
    <scope>NUCLEOTIDE SEQUENCE [LARGE SCALE GENOMIC DNA]</scope>
    <source>
        <strain evidence="1 2">IP1</strain>
    </source>
</reference>
<proteinExistence type="predicted"/>
<dbReference type="AlphaFoldDB" id="A0A0A1U3P9"/>
<organism evidence="1 2">
    <name type="scientific">Entamoeba invadens IP1</name>
    <dbReference type="NCBI Taxonomy" id="370355"/>
    <lineage>
        <taxon>Eukaryota</taxon>
        <taxon>Amoebozoa</taxon>
        <taxon>Evosea</taxon>
        <taxon>Archamoebae</taxon>
        <taxon>Mastigamoebida</taxon>
        <taxon>Entamoebidae</taxon>
        <taxon>Entamoeba</taxon>
    </lineage>
</organism>
<dbReference type="VEuPathDB" id="AmoebaDB:EIN_110430"/>
<sequence length="194" mass="22432">MDNAKNQVRGLNQLFWKKIFVLKTIPYSPQCNAIERSFSQAKAYVSRLYFNRLLFAERLTIVKNNLLEKRYQELIEQTINKHSAAAIGDVYDARNLEIELRNLETQHERERVHINAETTNPLVDKIDGAVFIELIQNAFSVVSEQNCTNYHVHTLKVAFCCTLEIPLENDDKFTHNVKITDPVLSAIIDSYCDN</sequence>
<dbReference type="EMBL" id="KB207005">
    <property type="protein sequence ID" value="ELP86219.1"/>
    <property type="molecule type" value="Genomic_DNA"/>
</dbReference>
<gene>
    <name evidence="1" type="ORF">EIN_110430</name>
</gene>
<protein>
    <submittedName>
        <fullName evidence="1">Uncharacterized protein</fullName>
    </submittedName>
</protein>